<organism evidence="1 2">
    <name type="scientific">Lepidothrix coronata</name>
    <name type="common">blue-crowned manakin</name>
    <dbReference type="NCBI Taxonomy" id="321398"/>
    <lineage>
        <taxon>Eukaryota</taxon>
        <taxon>Metazoa</taxon>
        <taxon>Chordata</taxon>
        <taxon>Craniata</taxon>
        <taxon>Vertebrata</taxon>
        <taxon>Euteleostomi</taxon>
        <taxon>Archelosauria</taxon>
        <taxon>Archosauria</taxon>
        <taxon>Dinosauria</taxon>
        <taxon>Saurischia</taxon>
        <taxon>Theropoda</taxon>
        <taxon>Coelurosauria</taxon>
        <taxon>Aves</taxon>
        <taxon>Neognathae</taxon>
        <taxon>Neoaves</taxon>
        <taxon>Telluraves</taxon>
        <taxon>Australaves</taxon>
        <taxon>Passeriformes</taxon>
        <taxon>Pipridae</taxon>
        <taxon>Lepidothrix</taxon>
    </lineage>
</organism>
<evidence type="ECO:0000313" key="1">
    <source>
        <dbReference type="Proteomes" id="UP000504624"/>
    </source>
</evidence>
<gene>
    <name evidence="2" type="primary">LOC108509246</name>
</gene>
<dbReference type="OrthoDB" id="9241433at2759"/>
<protein>
    <submittedName>
        <fullName evidence="2">Keratin-associated protein 19-2-like</fullName>
    </submittedName>
</protein>
<accession>A0A6J0J599</accession>
<dbReference type="AlphaFoldDB" id="A0A6J0J599"/>
<reference evidence="2" key="1">
    <citation type="submission" date="2025-08" db="UniProtKB">
        <authorList>
            <consortium name="RefSeq"/>
        </authorList>
    </citation>
    <scope>IDENTIFICATION</scope>
</reference>
<sequence>MRYPGQLWSSGGYKYGPPSPEMYSLLSATQLLPSVNRAHQHQQTMTFYRDFCDDGCYSQFGYDDLYGFRFGRPFSYSWDQFRYGSPYGYRGFGSLFGNRGFLGYGGYYGYGDLSGLGYGYGSGYGYPFSRFGGRFF</sequence>
<dbReference type="Proteomes" id="UP000504624">
    <property type="component" value="Unplaced"/>
</dbReference>
<dbReference type="RefSeq" id="XP_017694080.1">
    <property type="nucleotide sequence ID" value="XM_017838591.1"/>
</dbReference>
<keyword evidence="1" id="KW-1185">Reference proteome</keyword>
<evidence type="ECO:0000313" key="2">
    <source>
        <dbReference type="RefSeq" id="XP_017694080.1"/>
    </source>
</evidence>
<proteinExistence type="predicted"/>
<name>A0A6J0J599_9PASS</name>
<dbReference type="GeneID" id="108509246"/>